<dbReference type="InterPro" id="IPR016181">
    <property type="entry name" value="Acyl_CoA_acyltransferase"/>
</dbReference>
<dbReference type="Proteomes" id="UP000659697">
    <property type="component" value="Unassembled WGS sequence"/>
</dbReference>
<protein>
    <submittedName>
        <fullName evidence="2">N-acetyltransferase</fullName>
    </submittedName>
</protein>
<organism evidence="2 3">
    <name type="scientific">Alishewanella longhuensis</name>
    <dbReference type="NCBI Taxonomy" id="1091037"/>
    <lineage>
        <taxon>Bacteria</taxon>
        <taxon>Pseudomonadati</taxon>
        <taxon>Pseudomonadota</taxon>
        <taxon>Gammaproteobacteria</taxon>
        <taxon>Alteromonadales</taxon>
        <taxon>Alteromonadaceae</taxon>
        <taxon>Alishewanella</taxon>
    </lineage>
</organism>
<reference evidence="3" key="1">
    <citation type="journal article" date="2019" name="Int. J. Syst. Evol. Microbiol.">
        <title>The Global Catalogue of Microorganisms (GCM) 10K type strain sequencing project: providing services to taxonomists for standard genome sequencing and annotation.</title>
        <authorList>
            <consortium name="The Broad Institute Genomics Platform"/>
            <consortium name="The Broad Institute Genome Sequencing Center for Infectious Disease"/>
            <person name="Wu L."/>
            <person name="Ma J."/>
        </authorList>
    </citation>
    <scope>NUCLEOTIDE SEQUENCE [LARGE SCALE GENOMIC DNA]</scope>
    <source>
        <strain evidence="3">CGMCC 1.7003</strain>
    </source>
</reference>
<dbReference type="PANTHER" id="PTHR43792">
    <property type="entry name" value="GNAT FAMILY, PUTATIVE (AFU_ORTHOLOGUE AFUA_3G00765)-RELATED-RELATED"/>
    <property type="match status" value="1"/>
</dbReference>
<evidence type="ECO:0000313" key="3">
    <source>
        <dbReference type="Proteomes" id="UP000659697"/>
    </source>
</evidence>
<sequence length="188" mass="21016">MLNIPSSQRLSFQLLSEQDAALLFEVDQDEEVMRYINGGNCTSMQAIKDVMLPRMAKYRDPATGFGIWQVRRQADNSYLGWVLIRPMGFNTATPSLDDVEIGWRFKRAYWGQGYASEAALAVAKAVLAQNQHVKYLSAIAMPANEGSIGVMRKLGMQFIKRYIHQDALGDVDAVLYRLATATFAGQSK</sequence>
<proteinExistence type="predicted"/>
<dbReference type="PROSITE" id="PS51186">
    <property type="entry name" value="GNAT"/>
    <property type="match status" value="1"/>
</dbReference>
<dbReference type="Gene3D" id="3.40.630.30">
    <property type="match status" value="1"/>
</dbReference>
<name>A0ABQ3KV63_9ALTE</name>
<dbReference type="InterPro" id="IPR051531">
    <property type="entry name" value="N-acetyltransferase"/>
</dbReference>
<accession>A0ABQ3KV63</accession>
<comment type="caution">
    <text evidence="2">The sequence shown here is derived from an EMBL/GenBank/DDBJ whole genome shotgun (WGS) entry which is preliminary data.</text>
</comment>
<feature type="domain" description="N-acetyltransferase" evidence="1">
    <location>
        <begin position="10"/>
        <end position="181"/>
    </location>
</feature>
<evidence type="ECO:0000313" key="2">
    <source>
        <dbReference type="EMBL" id="GHG63136.1"/>
    </source>
</evidence>
<dbReference type="Pfam" id="PF13302">
    <property type="entry name" value="Acetyltransf_3"/>
    <property type="match status" value="1"/>
</dbReference>
<dbReference type="PANTHER" id="PTHR43792:SF1">
    <property type="entry name" value="N-ACETYLTRANSFERASE DOMAIN-CONTAINING PROTEIN"/>
    <property type="match status" value="1"/>
</dbReference>
<keyword evidence="3" id="KW-1185">Reference proteome</keyword>
<evidence type="ECO:0000259" key="1">
    <source>
        <dbReference type="PROSITE" id="PS51186"/>
    </source>
</evidence>
<dbReference type="SUPFAM" id="SSF55729">
    <property type="entry name" value="Acyl-CoA N-acyltransferases (Nat)"/>
    <property type="match status" value="1"/>
</dbReference>
<dbReference type="RefSeq" id="WP_189430602.1">
    <property type="nucleotide sequence ID" value="NZ_BNAO01000002.1"/>
</dbReference>
<dbReference type="EMBL" id="BNAO01000002">
    <property type="protein sequence ID" value="GHG63136.1"/>
    <property type="molecule type" value="Genomic_DNA"/>
</dbReference>
<dbReference type="InterPro" id="IPR000182">
    <property type="entry name" value="GNAT_dom"/>
</dbReference>
<gene>
    <name evidence="2" type="ORF">GCM10010919_08570</name>
</gene>